<evidence type="ECO:0008006" key="3">
    <source>
        <dbReference type="Google" id="ProtNLM"/>
    </source>
</evidence>
<sequence length="168" mass="18271">MSIQRPQQPPSPFVIEAFKACGAPARVPGGEGSSWRVADLVFKPADNQEQLAWWAEAVADIGDPDLLRLPAPARTSSGALVVDGWTATHFLEGEHESGRWVDVARAGEAFCDLLEPIQRPGFLARRQDPWARADRIAWGEEPLTGFKAEPLVTGIIDLLTPLTGPEHS</sequence>
<name>A0A4Q8AH09_9MICC</name>
<dbReference type="OrthoDB" id="4427130at2"/>
<dbReference type="Proteomes" id="UP000292685">
    <property type="component" value="Unassembled WGS sequence"/>
</dbReference>
<protein>
    <recommendedName>
        <fullName evidence="3">Aminoglycoside phosphotransferase</fullName>
    </recommendedName>
</protein>
<comment type="caution">
    <text evidence="1">The sequence shown here is derived from an EMBL/GenBank/DDBJ whole genome shotgun (WGS) entry which is preliminary data.</text>
</comment>
<dbReference type="EMBL" id="SHLA01000001">
    <property type="protein sequence ID" value="RZU63033.1"/>
    <property type="molecule type" value="Genomic_DNA"/>
</dbReference>
<reference evidence="1 2" key="1">
    <citation type="submission" date="2019-02" db="EMBL/GenBank/DDBJ databases">
        <title>Sequencing the genomes of 1000 actinobacteria strains.</title>
        <authorList>
            <person name="Klenk H.-P."/>
        </authorList>
    </citation>
    <scope>NUCLEOTIDE SEQUENCE [LARGE SCALE GENOMIC DNA]</scope>
    <source>
        <strain evidence="1 2">DSM 17364</strain>
    </source>
</reference>
<proteinExistence type="predicted"/>
<organism evidence="1 2">
    <name type="scientific">Zhihengliuella halotolerans</name>
    <dbReference type="NCBI Taxonomy" id="370736"/>
    <lineage>
        <taxon>Bacteria</taxon>
        <taxon>Bacillati</taxon>
        <taxon>Actinomycetota</taxon>
        <taxon>Actinomycetes</taxon>
        <taxon>Micrococcales</taxon>
        <taxon>Micrococcaceae</taxon>
        <taxon>Zhihengliuella</taxon>
    </lineage>
</organism>
<keyword evidence="2" id="KW-1185">Reference proteome</keyword>
<evidence type="ECO:0000313" key="1">
    <source>
        <dbReference type="EMBL" id="RZU63033.1"/>
    </source>
</evidence>
<evidence type="ECO:0000313" key="2">
    <source>
        <dbReference type="Proteomes" id="UP000292685"/>
    </source>
</evidence>
<dbReference type="AlphaFoldDB" id="A0A4Q8AH09"/>
<accession>A0A4Q8AH09</accession>
<dbReference type="RefSeq" id="WP_130451516.1">
    <property type="nucleotide sequence ID" value="NZ_SHLA01000001.1"/>
</dbReference>
<gene>
    <name evidence="1" type="ORF">EV380_2640</name>
</gene>